<comment type="caution">
    <text evidence="4">The sequence shown here is derived from an EMBL/GenBank/DDBJ whole genome shotgun (WGS) entry which is preliminary data.</text>
</comment>
<dbReference type="RefSeq" id="WP_378323967.1">
    <property type="nucleotide sequence ID" value="NZ_JBHTGP010000013.1"/>
</dbReference>
<dbReference type="PANTHER" id="PTHR30570:SF1">
    <property type="entry name" value="PHOSPHATE-BINDING PROTEIN PSTS"/>
    <property type="match status" value="1"/>
</dbReference>
<protein>
    <submittedName>
        <fullName evidence="4">Substrate-binding domain-containing protein</fullName>
    </submittedName>
</protein>
<feature type="compositionally biased region" description="Gly residues" evidence="2">
    <location>
        <begin position="367"/>
        <end position="376"/>
    </location>
</feature>
<proteinExistence type="predicted"/>
<feature type="compositionally biased region" description="Low complexity" evidence="2">
    <location>
        <begin position="297"/>
        <end position="308"/>
    </location>
</feature>
<dbReference type="Gene3D" id="3.40.190.10">
    <property type="entry name" value="Periplasmic binding protein-like II"/>
    <property type="match status" value="2"/>
</dbReference>
<evidence type="ECO:0000256" key="1">
    <source>
        <dbReference type="ARBA" id="ARBA00022729"/>
    </source>
</evidence>
<organism evidence="4 5">
    <name type="scientific">Actinomadura fibrosa</name>
    <dbReference type="NCBI Taxonomy" id="111802"/>
    <lineage>
        <taxon>Bacteria</taxon>
        <taxon>Bacillati</taxon>
        <taxon>Actinomycetota</taxon>
        <taxon>Actinomycetes</taxon>
        <taxon>Streptosporangiales</taxon>
        <taxon>Thermomonosporaceae</taxon>
        <taxon>Actinomadura</taxon>
    </lineage>
</organism>
<dbReference type="Proteomes" id="UP001597063">
    <property type="component" value="Unassembled WGS sequence"/>
</dbReference>
<dbReference type="PANTHER" id="PTHR30570">
    <property type="entry name" value="PERIPLASMIC PHOSPHATE BINDING COMPONENT OF PHOSPHATE ABC TRANSPORTER"/>
    <property type="match status" value="1"/>
</dbReference>
<dbReference type="InterPro" id="IPR050811">
    <property type="entry name" value="Phosphate_ABC_transporter"/>
</dbReference>
<feature type="compositionally biased region" description="Basic and acidic residues" evidence="2">
    <location>
        <begin position="338"/>
        <end position="347"/>
    </location>
</feature>
<sequence length="767" mass="80854">MDSYLDRKAAFARDLAVRLEGSGPGVLAERTGLLESTVRDLLDGTGELMSWEVVSACLAAAGIDGGEVGDVRGRWAAVEQAQWDERGNGLRAAFERNGHGKPTRIVEAYRPKVPWRRLAARHPLAFTPWTEPVFGGGRRLPDPAAARDVREFYALLRELRAWAGSPRQSEIEKRSWGMLPDATISAMLQKDRWRSASDREVTRVGHFAAACGLPGTEVTRWVDAYERVRHVPPPDDLARAQAEAADLRQRVAALEREADDLRDRLAATKTQPPVEADAARPESVDGARVDAARPKSADTAPAGTARAGAARAGAARAGAARAGAARAGAARAGAADTPRPDAADTPRADAMNAARPESADAVRAHAAGGGRTGATEGGRASAAGGGRPHAAEGERAHAAEGGRAHAAEHGRAHVAGGGRAHAAEGAPAGDSVEARSALSSRWVGVGWRWRLVSAAVAVVVFAGGVGVGRLVGGTGPERPMCFRGTLHLVGSTAFERTADVLRSGYESLCPDARVEVAAIGSNEGVRALTAANAASTIAMHDGHLKPDSDEIRVRAFRGFPVALVAFAVVVHKDAGVTGLSVRELRSIYARGGPTEWKRLKGGGDVPIRLVGRTEGSGTRTVFEEHILDEPEPELSSRDCRRKDEIRAAARIIRCERSSQAQILDAVNTIPGAIGYAELHVAANARRYPNIRVLSLDGRRPDVSSAGNGYPFVAPEIFYTYGLPPNGSPAAAFLTFLADASARRLLERAGATTCLTADAQVTTPCQPT</sequence>
<feature type="compositionally biased region" description="Basic and acidic residues" evidence="2">
    <location>
        <begin position="389"/>
        <end position="411"/>
    </location>
</feature>
<gene>
    <name evidence="4" type="ORF">ACFQZM_26835</name>
</gene>
<evidence type="ECO:0000256" key="2">
    <source>
        <dbReference type="SAM" id="MobiDB-lite"/>
    </source>
</evidence>
<evidence type="ECO:0000313" key="5">
    <source>
        <dbReference type="Proteomes" id="UP001597063"/>
    </source>
</evidence>
<evidence type="ECO:0000259" key="3">
    <source>
        <dbReference type="Pfam" id="PF12849"/>
    </source>
</evidence>
<name>A0ABW2XV39_9ACTN</name>
<dbReference type="Pfam" id="PF12849">
    <property type="entry name" value="PBP_like_2"/>
    <property type="match status" value="1"/>
</dbReference>
<evidence type="ECO:0000313" key="4">
    <source>
        <dbReference type="EMBL" id="MFD0688136.1"/>
    </source>
</evidence>
<keyword evidence="5" id="KW-1185">Reference proteome</keyword>
<dbReference type="InterPro" id="IPR024370">
    <property type="entry name" value="PBP_domain"/>
</dbReference>
<feature type="region of interest" description="Disordered" evidence="2">
    <location>
        <begin position="329"/>
        <end position="431"/>
    </location>
</feature>
<dbReference type="EMBL" id="JBHTGP010000013">
    <property type="protein sequence ID" value="MFD0688136.1"/>
    <property type="molecule type" value="Genomic_DNA"/>
</dbReference>
<accession>A0ABW2XV39</accession>
<feature type="compositionally biased region" description="Basic and acidic residues" evidence="2">
    <location>
        <begin position="277"/>
        <end position="296"/>
    </location>
</feature>
<keyword evidence="1" id="KW-0732">Signal</keyword>
<dbReference type="SUPFAM" id="SSF53850">
    <property type="entry name" value="Periplasmic binding protein-like II"/>
    <property type="match status" value="1"/>
</dbReference>
<feature type="domain" description="PBP" evidence="3">
    <location>
        <begin position="483"/>
        <end position="738"/>
    </location>
</feature>
<feature type="region of interest" description="Disordered" evidence="2">
    <location>
        <begin position="265"/>
        <end position="308"/>
    </location>
</feature>
<reference evidence="5" key="1">
    <citation type="journal article" date="2019" name="Int. J. Syst. Evol. Microbiol.">
        <title>The Global Catalogue of Microorganisms (GCM) 10K type strain sequencing project: providing services to taxonomists for standard genome sequencing and annotation.</title>
        <authorList>
            <consortium name="The Broad Institute Genomics Platform"/>
            <consortium name="The Broad Institute Genome Sequencing Center for Infectious Disease"/>
            <person name="Wu L."/>
            <person name="Ma J."/>
        </authorList>
    </citation>
    <scope>NUCLEOTIDE SEQUENCE [LARGE SCALE GENOMIC DNA]</scope>
    <source>
        <strain evidence="5">JCM 9371</strain>
    </source>
</reference>